<reference evidence="1 2" key="1">
    <citation type="journal article" date="2015" name="Environ. Microbiol.">
        <title>Novel viral genomes identified from six metagenomes reveal wide distribution of archaeal viruses and high viral diversity in terrestrial hot springs.</title>
        <authorList>
            <person name="Gudbergsdottir S.R."/>
            <person name="Menzel P."/>
            <person name="Krogh A."/>
            <person name="Young M."/>
            <person name="Peng X."/>
        </authorList>
    </citation>
    <scope>NUCLEOTIDE SEQUENCE [LARGE SCALE GENOMIC DNA]</scope>
    <source>
        <strain evidence="1 2">ABV2</strain>
    </source>
</reference>
<organism evidence="1 2">
    <name type="scientific">Acidianus bottle-shaped virus 2 strain ABV2</name>
    <dbReference type="NCBI Taxonomy" id="1732173"/>
    <lineage>
        <taxon>Viruses</taxon>
        <taxon>Viruses incertae sedis</taxon>
        <taxon>Ampullaviridae</taxon>
        <taxon>Bottigliavirus</taxon>
        <taxon>Bottigliavirus puteoliense</taxon>
        <taxon>Bottigliavirus ABV2</taxon>
    </lineage>
</organism>
<dbReference type="EMBL" id="KP282673">
    <property type="protein sequence ID" value="ALG96794.1"/>
    <property type="molecule type" value="Genomic_DNA"/>
</dbReference>
<dbReference type="OrthoDB" id="28926at10239"/>
<dbReference type="RefSeq" id="YP_009211316.1">
    <property type="nucleotide sequence ID" value="NC_028938.1"/>
</dbReference>
<dbReference type="KEGG" id="vg:26637884"/>
<keyword evidence="2" id="KW-1185">Reference proteome</keyword>
<accession>A0A0N9P704</accession>
<sequence>MQGEPLGCDLIHLYYGKNPQINAFINYLLCFYCEEKPPKEICYKSVKYLYDTGKLTPSEYTFLIDRLRKWR</sequence>
<evidence type="ECO:0000313" key="2">
    <source>
        <dbReference type="Proteomes" id="UP000202536"/>
    </source>
</evidence>
<proteinExistence type="predicted"/>
<dbReference type="Proteomes" id="UP000202536">
    <property type="component" value="Segment"/>
</dbReference>
<dbReference type="GeneID" id="26637884"/>
<protein>
    <submittedName>
        <fullName evidence="1">Uncharacterized protein</fullName>
    </submittedName>
</protein>
<evidence type="ECO:0000313" key="1">
    <source>
        <dbReference type="EMBL" id="ALG96794.1"/>
    </source>
</evidence>
<name>A0A0N9P704_9VIRU</name>